<sequence>MPGTHETRTGRTPGGRYRAVLASVGLIALATACSAPGTVPGALGDAEGDRPRNTVGVALPDEARHVHGAGVDPETGEVLVASHAGLYTLPAPDEAGDGDVEPTHVGPEIDLMGFAVQGPGHYLASGHPEGDTDMPDPVGLIETRDGGRSWEALSLAGESDFHALTSNDDRVFGFDGALRATGDGVDWDDLDPSVQAFSLAVSDDGETVLATTERGLLRSTDGGADFEAVPDAPMPALVSWVRGGDRVFAITLDGTVHLSEDAGLTWERTGALPGTPEALYADDEQVIVVSDLHVARSTDEGAGFDAW</sequence>
<evidence type="ECO:0000256" key="1">
    <source>
        <dbReference type="SAM" id="MobiDB-lite"/>
    </source>
</evidence>
<dbReference type="AlphaFoldDB" id="A0A7K2IP39"/>
<dbReference type="Proteomes" id="UP000467124">
    <property type="component" value="Unassembled WGS sequence"/>
</dbReference>
<evidence type="ECO:0008006" key="4">
    <source>
        <dbReference type="Google" id="ProtNLM"/>
    </source>
</evidence>
<dbReference type="SUPFAM" id="SSF110296">
    <property type="entry name" value="Oligoxyloglucan reducing end-specific cellobiohydrolase"/>
    <property type="match status" value="1"/>
</dbReference>
<feature type="region of interest" description="Disordered" evidence="1">
    <location>
        <begin position="42"/>
        <end position="71"/>
    </location>
</feature>
<organism evidence="2 3">
    <name type="scientific">Nocardiopsis alba</name>
    <dbReference type="NCBI Taxonomy" id="53437"/>
    <lineage>
        <taxon>Bacteria</taxon>
        <taxon>Bacillati</taxon>
        <taxon>Actinomycetota</taxon>
        <taxon>Actinomycetes</taxon>
        <taxon>Streptosporangiales</taxon>
        <taxon>Nocardiopsidaceae</taxon>
        <taxon>Nocardiopsis</taxon>
    </lineage>
</organism>
<dbReference type="Gene3D" id="2.130.10.10">
    <property type="entry name" value="YVTN repeat-like/Quinoprotein amine dehydrogenase"/>
    <property type="match status" value="1"/>
</dbReference>
<protein>
    <recommendedName>
        <fullName evidence="4">Exo-alpha-sialidase</fullName>
    </recommendedName>
</protein>
<dbReference type="RefSeq" id="WP_017533685.1">
    <property type="nucleotide sequence ID" value="NZ_JBFBOH010000001.1"/>
</dbReference>
<comment type="caution">
    <text evidence="2">The sequence shown here is derived from an EMBL/GenBank/DDBJ whole genome shotgun (WGS) entry which is preliminary data.</text>
</comment>
<dbReference type="InterPro" id="IPR054817">
    <property type="entry name" value="Glycosyl_F510_1955-like"/>
</dbReference>
<evidence type="ECO:0000313" key="2">
    <source>
        <dbReference type="EMBL" id="MYR31742.1"/>
    </source>
</evidence>
<dbReference type="NCBIfam" id="NF045728">
    <property type="entry name" value="glycosyl_F510_1955"/>
    <property type="match status" value="1"/>
</dbReference>
<dbReference type="EMBL" id="WWHY01000001">
    <property type="protein sequence ID" value="MYR31742.1"/>
    <property type="molecule type" value="Genomic_DNA"/>
</dbReference>
<name>A0A7K2IP39_9ACTN</name>
<evidence type="ECO:0000313" key="3">
    <source>
        <dbReference type="Proteomes" id="UP000467124"/>
    </source>
</evidence>
<accession>A0A7K2IP39</accession>
<dbReference type="InterPro" id="IPR015943">
    <property type="entry name" value="WD40/YVTN_repeat-like_dom_sf"/>
</dbReference>
<proteinExistence type="predicted"/>
<gene>
    <name evidence="2" type="ORF">GTW20_05515</name>
</gene>
<reference evidence="2 3" key="1">
    <citation type="journal article" date="2019" name="Nat. Commun.">
        <title>The antimicrobial potential of Streptomyces from insect microbiomes.</title>
        <authorList>
            <person name="Chevrette M.G."/>
            <person name="Carlson C.M."/>
            <person name="Ortega H.E."/>
            <person name="Thomas C."/>
            <person name="Ananiev G.E."/>
            <person name="Barns K.J."/>
            <person name="Book A.J."/>
            <person name="Cagnazzo J."/>
            <person name="Carlos C."/>
            <person name="Flanigan W."/>
            <person name="Grubbs K.J."/>
            <person name="Horn H.A."/>
            <person name="Hoffmann F.M."/>
            <person name="Klassen J.L."/>
            <person name="Knack J.J."/>
            <person name="Lewin G.R."/>
            <person name="McDonald B.R."/>
            <person name="Muller L."/>
            <person name="Melo W.G.P."/>
            <person name="Pinto-Tomas A.A."/>
            <person name="Schmitz A."/>
            <person name="Wendt-Pienkowski E."/>
            <person name="Wildman S."/>
            <person name="Zhao M."/>
            <person name="Zhang F."/>
            <person name="Bugni T.S."/>
            <person name="Andes D.R."/>
            <person name="Pupo M.T."/>
            <person name="Currie C.R."/>
        </authorList>
    </citation>
    <scope>NUCLEOTIDE SEQUENCE [LARGE SCALE GENOMIC DNA]</scope>
    <source>
        <strain evidence="2 3">SID5840</strain>
    </source>
</reference>